<dbReference type="PANTHER" id="PTHR11610">
    <property type="entry name" value="LIPASE"/>
    <property type="match status" value="1"/>
</dbReference>
<dbReference type="Gene3D" id="3.40.50.1820">
    <property type="entry name" value="alpha/beta hydrolase"/>
    <property type="match status" value="1"/>
</dbReference>
<evidence type="ECO:0000256" key="5">
    <source>
        <dbReference type="RuleBase" id="RU004262"/>
    </source>
</evidence>
<dbReference type="PRINTS" id="PR00823">
    <property type="entry name" value="PANCLIPASE"/>
</dbReference>
<protein>
    <submittedName>
        <fullName evidence="8">Triacylglycerol lipase</fullName>
    </submittedName>
</protein>
<evidence type="ECO:0000256" key="1">
    <source>
        <dbReference type="ARBA" id="ARBA00004613"/>
    </source>
</evidence>
<comment type="subcellular location">
    <subcellularLocation>
        <location evidence="1">Secreted</location>
    </subcellularLocation>
</comment>
<keyword evidence="6" id="KW-0732">Signal</keyword>
<keyword evidence="9" id="KW-1185">Reference proteome</keyword>
<reference evidence="8 9" key="1">
    <citation type="submission" date="2023-09" db="EMBL/GenBank/DDBJ databases">
        <title>Nesidiocoris tenuis whole genome shotgun sequence.</title>
        <authorList>
            <person name="Shibata T."/>
            <person name="Shimoda M."/>
            <person name="Kobayashi T."/>
            <person name="Uehara T."/>
        </authorList>
    </citation>
    <scope>NUCLEOTIDE SEQUENCE [LARGE SCALE GENOMIC DNA]</scope>
    <source>
        <strain evidence="8 9">Japan</strain>
    </source>
</reference>
<dbReference type="EMBL" id="AP028921">
    <property type="protein sequence ID" value="BET02171.1"/>
    <property type="molecule type" value="Genomic_DNA"/>
</dbReference>
<dbReference type="PANTHER" id="PTHR11610:SF173">
    <property type="entry name" value="LIPASE DOMAIN-CONTAINING PROTEIN-RELATED"/>
    <property type="match status" value="1"/>
</dbReference>
<evidence type="ECO:0000259" key="7">
    <source>
        <dbReference type="Pfam" id="PF00151"/>
    </source>
</evidence>
<evidence type="ECO:0000256" key="3">
    <source>
        <dbReference type="ARBA" id="ARBA00022525"/>
    </source>
</evidence>
<dbReference type="InterPro" id="IPR029058">
    <property type="entry name" value="AB_hydrolase_fold"/>
</dbReference>
<dbReference type="SUPFAM" id="SSF53474">
    <property type="entry name" value="alpha/beta-Hydrolases"/>
    <property type="match status" value="1"/>
</dbReference>
<accession>A0ABN7BCR4</accession>
<dbReference type="Pfam" id="PF00151">
    <property type="entry name" value="Lipase"/>
    <property type="match status" value="1"/>
</dbReference>
<dbReference type="InterPro" id="IPR013818">
    <property type="entry name" value="Lipase"/>
</dbReference>
<dbReference type="PRINTS" id="PR00821">
    <property type="entry name" value="TAGLIPASE"/>
</dbReference>
<proteinExistence type="inferred from homology"/>
<gene>
    <name evidence="8" type="ORF">NTJ_14989</name>
</gene>
<name>A0ABN7BCR4_9HEMI</name>
<comment type="similarity">
    <text evidence="2 5">Belongs to the AB hydrolase superfamily. Lipase family.</text>
</comment>
<keyword evidence="3" id="KW-0964">Secreted</keyword>
<dbReference type="Proteomes" id="UP001307889">
    <property type="component" value="Chromosome 13"/>
</dbReference>
<feature type="chain" id="PRO_5045823051" evidence="6">
    <location>
        <begin position="22"/>
        <end position="510"/>
    </location>
</feature>
<sequence>MRLLGVTIPLIVASLCGPTYSNRTKRGTVPVQERCYGKLGCIQITPAWYSLLQRPTNDWPMPRDYIKVKFHSYTRRNPIQSELLYFEQPSTIKQSNFNPKERTVFFNHGYMDTYSKAFVKVMIQRILEQGDYNVVILEYTRAILTTFSQACGNARLIGLELAALVNYLKDNEGLNPADVHIVGHSLGAQISGYAGEAIPGLGRITGLDPSGPWFQYMPTYVRLDPLDAEFVHVIHTDRSPSVATGFGTDEVTGHVDFYPNDGKREQPGCKPLERPIFLTMLQSGIEEAGRLVIVCSHDRAVKFFLDSINTDCPMIGIKCSSYGDFLEGNCFDCGEDGNDCLEMGFHATPPPPGVQEEQYYLKTSHQPPFCLHHYRILVKFGEEPQGQRGSVAGVLRISAQFADGNFLKLPLFEKSELYEHGQSKGSLFTSAKDIGTPVKFEVKWQSKTMLRLNVENLEFSWLNVPRYRHPRYQQTAKKISVTRKLFCTPSGEAILTSGSAAVFTVESCAN</sequence>
<feature type="signal peptide" evidence="6">
    <location>
        <begin position="1"/>
        <end position="21"/>
    </location>
</feature>
<dbReference type="InterPro" id="IPR000734">
    <property type="entry name" value="TAG_lipase"/>
</dbReference>
<dbReference type="PIRSF" id="PIRSF000865">
    <property type="entry name" value="Lipoprotein_lipase_LIPH"/>
    <property type="match status" value="1"/>
</dbReference>
<evidence type="ECO:0000256" key="4">
    <source>
        <dbReference type="ARBA" id="ARBA00023157"/>
    </source>
</evidence>
<dbReference type="InterPro" id="IPR016272">
    <property type="entry name" value="Lipase_LIPH"/>
</dbReference>
<organism evidence="8 9">
    <name type="scientific">Nesidiocoris tenuis</name>
    <dbReference type="NCBI Taxonomy" id="355587"/>
    <lineage>
        <taxon>Eukaryota</taxon>
        <taxon>Metazoa</taxon>
        <taxon>Ecdysozoa</taxon>
        <taxon>Arthropoda</taxon>
        <taxon>Hexapoda</taxon>
        <taxon>Insecta</taxon>
        <taxon>Pterygota</taxon>
        <taxon>Neoptera</taxon>
        <taxon>Paraneoptera</taxon>
        <taxon>Hemiptera</taxon>
        <taxon>Heteroptera</taxon>
        <taxon>Panheteroptera</taxon>
        <taxon>Cimicomorpha</taxon>
        <taxon>Miridae</taxon>
        <taxon>Dicyphina</taxon>
        <taxon>Nesidiocoris</taxon>
    </lineage>
</organism>
<dbReference type="CDD" id="cd00707">
    <property type="entry name" value="Pancreat_lipase_like"/>
    <property type="match status" value="1"/>
</dbReference>
<evidence type="ECO:0000313" key="8">
    <source>
        <dbReference type="EMBL" id="BET02171.1"/>
    </source>
</evidence>
<evidence type="ECO:0000256" key="6">
    <source>
        <dbReference type="SAM" id="SignalP"/>
    </source>
</evidence>
<evidence type="ECO:0000256" key="2">
    <source>
        <dbReference type="ARBA" id="ARBA00010701"/>
    </source>
</evidence>
<evidence type="ECO:0000313" key="9">
    <source>
        <dbReference type="Proteomes" id="UP001307889"/>
    </source>
</evidence>
<dbReference type="InterPro" id="IPR033906">
    <property type="entry name" value="Lipase_N"/>
</dbReference>
<feature type="domain" description="Lipase" evidence="7">
    <location>
        <begin position="33"/>
        <end position="369"/>
    </location>
</feature>
<keyword evidence="4" id="KW-1015">Disulfide bond</keyword>
<dbReference type="InterPro" id="IPR002331">
    <property type="entry name" value="Lipase_panc"/>
</dbReference>